<evidence type="ECO:0000313" key="4">
    <source>
        <dbReference type="Proteomes" id="UP000440578"/>
    </source>
</evidence>
<dbReference type="Gene3D" id="3.30.160.60">
    <property type="entry name" value="Classic Zinc Finger"/>
    <property type="match status" value="1"/>
</dbReference>
<feature type="domain" description="C2H2-type" evidence="2">
    <location>
        <begin position="26"/>
        <end position="47"/>
    </location>
</feature>
<feature type="compositionally biased region" description="Low complexity" evidence="1">
    <location>
        <begin position="141"/>
        <end position="159"/>
    </location>
</feature>
<keyword evidence="4" id="KW-1185">Reference proteome</keyword>
<proteinExistence type="predicted"/>
<evidence type="ECO:0000259" key="2">
    <source>
        <dbReference type="PROSITE" id="PS00028"/>
    </source>
</evidence>
<dbReference type="OrthoDB" id="3176202at2759"/>
<reference evidence="3 4" key="1">
    <citation type="submission" date="2019-07" db="EMBL/GenBank/DDBJ databases">
        <title>Draft genome assembly of a fouling barnacle, Amphibalanus amphitrite (Darwin, 1854): The first reference genome for Thecostraca.</title>
        <authorList>
            <person name="Kim W."/>
        </authorList>
    </citation>
    <scope>NUCLEOTIDE SEQUENCE [LARGE SCALE GENOMIC DNA]</scope>
    <source>
        <strain evidence="3">SNU_AA5</strain>
        <tissue evidence="3">Soma without cirri and trophi</tissue>
    </source>
</reference>
<organism evidence="3 4">
    <name type="scientific">Amphibalanus amphitrite</name>
    <name type="common">Striped barnacle</name>
    <name type="synonym">Balanus amphitrite</name>
    <dbReference type="NCBI Taxonomy" id="1232801"/>
    <lineage>
        <taxon>Eukaryota</taxon>
        <taxon>Metazoa</taxon>
        <taxon>Ecdysozoa</taxon>
        <taxon>Arthropoda</taxon>
        <taxon>Crustacea</taxon>
        <taxon>Multicrustacea</taxon>
        <taxon>Cirripedia</taxon>
        <taxon>Thoracica</taxon>
        <taxon>Thoracicalcarea</taxon>
        <taxon>Balanomorpha</taxon>
        <taxon>Balanoidea</taxon>
        <taxon>Balanidae</taxon>
        <taxon>Amphibalaninae</taxon>
        <taxon>Amphibalanus</taxon>
    </lineage>
</organism>
<dbReference type="EMBL" id="VIIS01001490">
    <property type="protein sequence ID" value="KAF0297442.1"/>
    <property type="molecule type" value="Genomic_DNA"/>
</dbReference>
<dbReference type="SUPFAM" id="SSF57667">
    <property type="entry name" value="beta-beta-alpha zinc fingers"/>
    <property type="match status" value="1"/>
</dbReference>
<accession>A0A6A4W344</accession>
<comment type="caution">
    <text evidence="3">The sequence shown here is derived from an EMBL/GenBank/DDBJ whole genome shotgun (WGS) entry which is preliminary data.</text>
</comment>
<dbReference type="AlphaFoldDB" id="A0A6A4W344"/>
<dbReference type="InterPro" id="IPR013087">
    <property type="entry name" value="Znf_C2H2_type"/>
</dbReference>
<gene>
    <name evidence="3" type="primary">CTCFL</name>
    <name evidence="3" type="ORF">FJT64_005145</name>
</gene>
<dbReference type="InterPro" id="IPR036236">
    <property type="entry name" value="Znf_C2H2_sf"/>
</dbReference>
<protein>
    <submittedName>
        <fullName evidence="3">Transcriptional repressor CTCFL</fullName>
    </submittedName>
</protein>
<sequence>MGLQLDAVEPTEWNGLTAAGAQPFVCVHCDGLYKTERSLKNHFREHHTPNLTFRCADCGELCRRYIDLSRHRLYRCQFRKQPTRPPAKRAARGRRAGRGGRSAAAHRSAEEAAGGGGPAEGVTGGGRGIEEGPSEGGRGSAGAAVSDSGAPAPDLQPAAEPVPLPEPVEYDVLDSGDQCLPIDLASTSCDSLYGIDYTADKKKYNFELVPM</sequence>
<feature type="compositionally biased region" description="Gly residues" evidence="1">
    <location>
        <begin position="113"/>
        <end position="127"/>
    </location>
</feature>
<dbReference type="Proteomes" id="UP000440578">
    <property type="component" value="Unassembled WGS sequence"/>
</dbReference>
<evidence type="ECO:0000256" key="1">
    <source>
        <dbReference type="SAM" id="MobiDB-lite"/>
    </source>
</evidence>
<dbReference type="PROSITE" id="PS00028">
    <property type="entry name" value="ZINC_FINGER_C2H2_1"/>
    <property type="match status" value="1"/>
</dbReference>
<evidence type="ECO:0000313" key="3">
    <source>
        <dbReference type="EMBL" id="KAF0297442.1"/>
    </source>
</evidence>
<feature type="compositionally biased region" description="Basic residues" evidence="1">
    <location>
        <begin position="79"/>
        <end position="98"/>
    </location>
</feature>
<feature type="region of interest" description="Disordered" evidence="1">
    <location>
        <begin position="79"/>
        <end position="167"/>
    </location>
</feature>
<name>A0A6A4W344_AMPAM</name>